<dbReference type="FunFam" id="1.20.1560.10:FF:000096">
    <property type="entry name" value="ABC transporter related"/>
    <property type="match status" value="1"/>
</dbReference>
<dbReference type="PROSITE" id="PS50929">
    <property type="entry name" value="ABC_TM1F"/>
    <property type="match status" value="1"/>
</dbReference>
<keyword evidence="5 7" id="KW-1133">Transmembrane helix</keyword>
<dbReference type="Pfam" id="PF00664">
    <property type="entry name" value="ABC_membrane"/>
    <property type="match status" value="1"/>
</dbReference>
<dbReference type="Gene3D" id="3.40.50.300">
    <property type="entry name" value="P-loop containing nucleotide triphosphate hydrolases"/>
    <property type="match status" value="2"/>
</dbReference>
<dbReference type="OMA" id="PLMNIIG"/>
<dbReference type="CDD" id="cd07346">
    <property type="entry name" value="ABC_6TM_exporters"/>
    <property type="match status" value="1"/>
</dbReference>
<evidence type="ECO:0000256" key="2">
    <source>
        <dbReference type="ARBA" id="ARBA00022692"/>
    </source>
</evidence>
<reference evidence="11" key="1">
    <citation type="submission" date="2013-06" db="EMBL/GenBank/DDBJ databases">
        <authorList>
            <person name="Zhao Q."/>
        </authorList>
    </citation>
    <scope>NUCLEOTIDE SEQUENCE</scope>
    <source>
        <strain evidence="11">cv. W1943</strain>
    </source>
</reference>
<dbReference type="PANTHER" id="PTHR24221:SF630">
    <property type="entry name" value="ABC TRANSPORTER B FAMILY MEMBER 29, CHLOROPLASTIC"/>
    <property type="match status" value="1"/>
</dbReference>
<dbReference type="SMART" id="SM00382">
    <property type="entry name" value="AAA"/>
    <property type="match status" value="1"/>
</dbReference>
<dbReference type="GO" id="GO:0140359">
    <property type="term" value="F:ABC-type transporter activity"/>
    <property type="evidence" value="ECO:0007669"/>
    <property type="project" value="InterPro"/>
</dbReference>
<dbReference type="Pfam" id="PF00005">
    <property type="entry name" value="ABC_tran"/>
    <property type="match status" value="2"/>
</dbReference>
<dbReference type="GO" id="GO:0016887">
    <property type="term" value="F:ATP hydrolysis activity"/>
    <property type="evidence" value="ECO:0007669"/>
    <property type="project" value="InterPro"/>
</dbReference>
<dbReference type="GO" id="GO:0016020">
    <property type="term" value="C:membrane"/>
    <property type="evidence" value="ECO:0007669"/>
    <property type="project" value="UniProtKB-SubCell"/>
</dbReference>
<keyword evidence="3" id="KW-0547">Nucleotide-binding</keyword>
<feature type="transmembrane region" description="Helical" evidence="7">
    <location>
        <begin position="279"/>
        <end position="298"/>
    </location>
</feature>
<dbReference type="Proteomes" id="UP000008022">
    <property type="component" value="Unassembled WGS sequence"/>
</dbReference>
<accession>A0A0E0P8X2</accession>
<dbReference type="Gene3D" id="1.20.1560.10">
    <property type="entry name" value="ABC transporter type 1, transmembrane domain"/>
    <property type="match status" value="1"/>
</dbReference>
<evidence type="ECO:0000256" key="7">
    <source>
        <dbReference type="SAM" id="Phobius"/>
    </source>
</evidence>
<dbReference type="InterPro" id="IPR003593">
    <property type="entry name" value="AAA+_ATPase"/>
</dbReference>
<dbReference type="PROSITE" id="PS50893">
    <property type="entry name" value="ABC_TRANSPORTER_2"/>
    <property type="match status" value="1"/>
</dbReference>
<dbReference type="InterPro" id="IPR017871">
    <property type="entry name" value="ABC_transporter-like_CS"/>
</dbReference>
<evidence type="ECO:0000256" key="6">
    <source>
        <dbReference type="ARBA" id="ARBA00023136"/>
    </source>
</evidence>
<dbReference type="Gramene" id="ORUFI04G13140.3">
    <property type="protein sequence ID" value="ORUFI04G13140.3"/>
    <property type="gene ID" value="ORUFI04G13140"/>
</dbReference>
<dbReference type="EnsemblPlants" id="ORUFI04G13140.3">
    <property type="protein sequence ID" value="ORUFI04G13140.3"/>
    <property type="gene ID" value="ORUFI04G13140"/>
</dbReference>
<sequence>MEVVSSNLEDNFWDPPGIDCDSTEPFYSVASCSRTTRIACHASLLPHGAALRALATAMATPTPMPHTPISSQTLTLAPHVSRRRCGGSVRARTLALPATPASACSFRLRATAARDSPLPSLFDEAFPFVAVEWKTIVKGWACAAAAVYCLSRAVPAAGRLPRALAACGGGAAEAFKGGFALAGLAAARSAAAYVQQALLWEAALRAAGRLRERAFEGVLARDLAFFEGSGGLSAGDIAHRITDEADDVADAVYSVLNTIVPTSLQLIAMGHQMVTINPLLSMVAATVIPCMWLVIASLGRRLRQISKEAHISLAMLTVYLNDVLPSMLTVKANNGEGKEISRFQNLVIVDLKNNLSKKKMKAFIPQVVRTTYIGGLVVLCAGSIAVSGTFFDGEGFLSFLTALALAIEPIQDFGKAYNEYKQGEPALDRIFDLTRFIPEVRDKATAVHLKYVKGDINFHDVTFQYIDGMPPILDGVNLHIRSGETIAFVGPSGGGKTTLAKLLLRLYQPQSGITLNTGIEFSKLSCYMLLPFTTNSSVQQTALLFSWLFKLCHYLLSCCWFACILGYILLDNCDIRDIQLQCLRTHIAFVSQDAMLLSGTIAENIAYGDPMGAIDMSKVESAAKIANAEEFIKMLPGGYNSYVGQKGSSLSGGQKQRLSIARAIYQNSSVLILDEATSALDSRSEILVKEALTNLMANHTVLVIAHRLEMILMADRIVLLEGGKLREITKSSFLSRDSQFSSPQGSSPKLGEV</sequence>
<dbReference type="InterPro" id="IPR027417">
    <property type="entry name" value="P-loop_NTPase"/>
</dbReference>
<dbReference type="InterPro" id="IPR011527">
    <property type="entry name" value="ABC1_TM_dom"/>
</dbReference>
<dbReference type="GO" id="GO:0005524">
    <property type="term" value="F:ATP binding"/>
    <property type="evidence" value="ECO:0007669"/>
    <property type="project" value="UniProtKB-KW"/>
</dbReference>
<dbReference type="PROSITE" id="PS00211">
    <property type="entry name" value="ABC_TRANSPORTER_1"/>
    <property type="match status" value="1"/>
</dbReference>
<dbReference type="InterPro" id="IPR039421">
    <property type="entry name" value="Type_1_exporter"/>
</dbReference>
<evidence type="ECO:0000313" key="10">
    <source>
        <dbReference type="EnsemblPlants" id="ORUFI04G13140.3"/>
    </source>
</evidence>
<evidence type="ECO:0000256" key="3">
    <source>
        <dbReference type="ARBA" id="ARBA00022741"/>
    </source>
</evidence>
<feature type="domain" description="ABC transporter" evidence="8">
    <location>
        <begin position="456"/>
        <end position="747"/>
    </location>
</feature>
<dbReference type="SUPFAM" id="SSF90123">
    <property type="entry name" value="ABC transporter transmembrane region"/>
    <property type="match status" value="1"/>
</dbReference>
<keyword evidence="11" id="KW-1185">Reference proteome</keyword>
<dbReference type="STRING" id="4529.A0A0E0P8X2"/>
<keyword evidence="4" id="KW-0067">ATP-binding</keyword>
<organism evidence="10 11">
    <name type="scientific">Oryza rufipogon</name>
    <name type="common">Brownbeard rice</name>
    <name type="synonym">Asian wild rice</name>
    <dbReference type="NCBI Taxonomy" id="4529"/>
    <lineage>
        <taxon>Eukaryota</taxon>
        <taxon>Viridiplantae</taxon>
        <taxon>Streptophyta</taxon>
        <taxon>Embryophyta</taxon>
        <taxon>Tracheophyta</taxon>
        <taxon>Spermatophyta</taxon>
        <taxon>Magnoliopsida</taxon>
        <taxon>Liliopsida</taxon>
        <taxon>Poales</taxon>
        <taxon>Poaceae</taxon>
        <taxon>BOP clade</taxon>
        <taxon>Oryzoideae</taxon>
        <taxon>Oryzeae</taxon>
        <taxon>Oryzinae</taxon>
        <taxon>Oryza</taxon>
    </lineage>
</organism>
<feature type="transmembrane region" description="Helical" evidence="7">
    <location>
        <begin position="367"/>
        <end position="390"/>
    </location>
</feature>
<dbReference type="AlphaFoldDB" id="A0A0E0P8X2"/>
<dbReference type="eggNOG" id="KOG0058">
    <property type="taxonomic scope" value="Eukaryota"/>
</dbReference>
<keyword evidence="6 7" id="KW-0472">Membrane</keyword>
<dbReference type="PANTHER" id="PTHR24221">
    <property type="entry name" value="ATP-BINDING CASSETTE SUB-FAMILY B"/>
    <property type="match status" value="1"/>
</dbReference>
<comment type="subcellular location">
    <subcellularLocation>
        <location evidence="1">Membrane</location>
        <topology evidence="1">Multi-pass membrane protein</topology>
    </subcellularLocation>
</comment>
<dbReference type="InterPro" id="IPR003439">
    <property type="entry name" value="ABC_transporter-like_ATP-bd"/>
</dbReference>
<name>A0A0E0P8X2_ORYRU</name>
<dbReference type="SUPFAM" id="SSF52540">
    <property type="entry name" value="P-loop containing nucleoside triphosphate hydrolases"/>
    <property type="match status" value="1"/>
</dbReference>
<proteinExistence type="predicted"/>
<evidence type="ECO:0008006" key="12">
    <source>
        <dbReference type="Google" id="ProtNLM"/>
    </source>
</evidence>
<evidence type="ECO:0000256" key="5">
    <source>
        <dbReference type="ARBA" id="ARBA00022989"/>
    </source>
</evidence>
<dbReference type="InterPro" id="IPR036640">
    <property type="entry name" value="ABC1_TM_sf"/>
</dbReference>
<keyword evidence="2 7" id="KW-0812">Transmembrane</keyword>
<evidence type="ECO:0000259" key="9">
    <source>
        <dbReference type="PROSITE" id="PS50929"/>
    </source>
</evidence>
<feature type="domain" description="ABC transmembrane type-1" evidence="9">
    <location>
        <begin position="178"/>
        <end position="422"/>
    </location>
</feature>
<protein>
    <recommendedName>
        <fullName evidence="12">ABC transporter domain-containing protein</fullName>
    </recommendedName>
</protein>
<reference evidence="10" key="2">
    <citation type="submission" date="2015-06" db="UniProtKB">
        <authorList>
            <consortium name="EnsemblPlants"/>
        </authorList>
    </citation>
    <scope>IDENTIFICATION</scope>
</reference>
<evidence type="ECO:0000259" key="8">
    <source>
        <dbReference type="PROSITE" id="PS50893"/>
    </source>
</evidence>
<evidence type="ECO:0000256" key="1">
    <source>
        <dbReference type="ARBA" id="ARBA00004141"/>
    </source>
</evidence>
<evidence type="ECO:0000313" key="11">
    <source>
        <dbReference type="Proteomes" id="UP000008022"/>
    </source>
</evidence>
<evidence type="ECO:0000256" key="4">
    <source>
        <dbReference type="ARBA" id="ARBA00022840"/>
    </source>
</evidence>